<evidence type="ECO:0000256" key="4">
    <source>
        <dbReference type="ARBA" id="ARBA00008954"/>
    </source>
</evidence>
<evidence type="ECO:0000256" key="8">
    <source>
        <dbReference type="ARBA" id="ARBA00022679"/>
    </source>
</evidence>
<dbReference type="SUPFAM" id="SSF53383">
    <property type="entry name" value="PLP-dependent transferases"/>
    <property type="match status" value="1"/>
</dbReference>
<dbReference type="InterPro" id="IPR049704">
    <property type="entry name" value="Aminotrans_3_PPA_site"/>
</dbReference>
<comment type="catalytic activity">
    <reaction evidence="14">
        <text>4-aminobutanoate + 2-oxoglutarate = succinate semialdehyde + L-glutamate</text>
        <dbReference type="Rhea" id="RHEA:23352"/>
        <dbReference type="ChEBI" id="CHEBI:16810"/>
        <dbReference type="ChEBI" id="CHEBI:29985"/>
        <dbReference type="ChEBI" id="CHEBI:57706"/>
        <dbReference type="ChEBI" id="CHEBI:59888"/>
        <dbReference type="EC" id="2.6.1.19"/>
    </reaction>
</comment>
<sequence>MLSIPVNLGLPRVPSLVTSLPGPHAQAIIERDRAVTSPSYTRDYPLVVARGEGCMVEDVDGNVFLDMTAGIAVTNTGHAHPEVIAAIQSQSANLLHMSGTDFYYEPMVELAEKLASRAPFPAGAKVFFTNSGAESNEGAIKLARYYTKRSQIIAFLGAFHGRTYGAMSLTASKVVQRQNFGPFVPGVTHIPYGTHASLDYLEKHLFPTMLPPQEVAAMVVEAIQGEGGYIVPEDGFLQRIREICDRYGILMVVDEVQSGMGRTGCLFAIEHWCVMPDIITTAKGIASGLPLGAILSRPELMTWPPGAHATTFGGNPVACAAGIATLRLLESGLMANALQMGELLQTGLTQLHEKFPRLSLPRGKGLMVAVDLYNEEGNLDRNLRDRIIQEAFKRGLLLLGCGKAAIRFCPPLVIDSNQIHIALDILSDIFSS</sequence>
<evidence type="ECO:0000256" key="9">
    <source>
        <dbReference type="ARBA" id="ARBA00022898"/>
    </source>
</evidence>
<gene>
    <name evidence="17" type="ORF">NIES37_35160</name>
</gene>
<dbReference type="Proteomes" id="UP000218785">
    <property type="component" value="Chromosome"/>
</dbReference>
<evidence type="ECO:0000313" key="18">
    <source>
        <dbReference type="Proteomes" id="UP000218785"/>
    </source>
</evidence>
<evidence type="ECO:0000256" key="11">
    <source>
        <dbReference type="ARBA" id="ARBA00030204"/>
    </source>
</evidence>
<accession>A0A1Z4N1D7</accession>
<dbReference type="EMBL" id="AP018248">
    <property type="protein sequence ID" value="BAY99533.1"/>
    <property type="molecule type" value="Genomic_DNA"/>
</dbReference>
<evidence type="ECO:0000256" key="12">
    <source>
        <dbReference type="ARBA" id="ARBA00030857"/>
    </source>
</evidence>
<evidence type="ECO:0000256" key="10">
    <source>
        <dbReference type="ARBA" id="ARBA00029760"/>
    </source>
</evidence>
<comment type="similarity">
    <text evidence="4 16">Belongs to the class-III pyridoxal-phosphate-dependent aminotransferase family.</text>
</comment>
<evidence type="ECO:0000256" key="13">
    <source>
        <dbReference type="ARBA" id="ARBA00031787"/>
    </source>
</evidence>
<dbReference type="KEGG" id="ttq:NIES37_35160"/>
<reference evidence="17 18" key="1">
    <citation type="submission" date="2017-06" db="EMBL/GenBank/DDBJ databases">
        <title>Genome sequencing of cyanobaciteial culture collection at National Institute for Environmental Studies (NIES).</title>
        <authorList>
            <person name="Hirose Y."/>
            <person name="Shimura Y."/>
            <person name="Fujisawa T."/>
            <person name="Nakamura Y."/>
            <person name="Kawachi M."/>
        </authorList>
    </citation>
    <scope>NUCLEOTIDE SEQUENCE [LARGE SCALE GENOMIC DNA]</scope>
    <source>
        <strain evidence="17 18">NIES-37</strain>
    </source>
</reference>
<dbReference type="Gene3D" id="3.40.640.10">
    <property type="entry name" value="Type I PLP-dependent aspartate aminotransferase-like (Major domain)"/>
    <property type="match status" value="1"/>
</dbReference>
<evidence type="ECO:0000256" key="1">
    <source>
        <dbReference type="ARBA" id="ARBA00001750"/>
    </source>
</evidence>
<evidence type="ECO:0000256" key="2">
    <source>
        <dbReference type="ARBA" id="ARBA00001933"/>
    </source>
</evidence>
<dbReference type="AlphaFoldDB" id="A0A1Z4N1D7"/>
<dbReference type="FunFam" id="3.40.640.10:FF:000013">
    <property type="entry name" value="4-aminobutyrate aminotransferase"/>
    <property type="match status" value="1"/>
</dbReference>
<dbReference type="Pfam" id="PF00202">
    <property type="entry name" value="Aminotran_3"/>
    <property type="match status" value="1"/>
</dbReference>
<dbReference type="InterPro" id="IPR015421">
    <property type="entry name" value="PyrdxlP-dep_Trfase_major"/>
</dbReference>
<evidence type="ECO:0000256" key="3">
    <source>
        <dbReference type="ARBA" id="ARBA00005176"/>
    </source>
</evidence>
<dbReference type="NCBIfam" id="NF004426">
    <property type="entry name" value="PRK05769.1"/>
    <property type="match status" value="1"/>
</dbReference>
<comment type="pathway">
    <text evidence="3">Amino-acid degradation; 4-aminobutanoate degradation.</text>
</comment>
<evidence type="ECO:0000256" key="7">
    <source>
        <dbReference type="ARBA" id="ARBA00022576"/>
    </source>
</evidence>
<dbReference type="GO" id="GO:0047298">
    <property type="term" value="F:(S)-3-amino-2-methylpropionate transaminase activity"/>
    <property type="evidence" value="ECO:0007669"/>
    <property type="project" value="UniProtKB-EC"/>
</dbReference>
<dbReference type="GO" id="GO:0042802">
    <property type="term" value="F:identical protein binding"/>
    <property type="evidence" value="ECO:0007669"/>
    <property type="project" value="TreeGrafter"/>
</dbReference>
<name>A0A1Z4N1D7_9CYAN</name>
<dbReference type="InterPro" id="IPR015422">
    <property type="entry name" value="PyrdxlP-dep_Trfase_small"/>
</dbReference>
<dbReference type="InterPro" id="IPR015424">
    <property type="entry name" value="PyrdxlP-dep_Trfase"/>
</dbReference>
<evidence type="ECO:0000313" key="17">
    <source>
        <dbReference type="EMBL" id="BAY99533.1"/>
    </source>
</evidence>
<dbReference type="InterPro" id="IPR050103">
    <property type="entry name" value="Class-III_PLP-dep_AT"/>
</dbReference>
<dbReference type="PIRSF" id="PIRSF000521">
    <property type="entry name" value="Transaminase_4ab_Lys_Orn"/>
    <property type="match status" value="1"/>
</dbReference>
<keyword evidence="8 17" id="KW-0808">Transferase</keyword>
<dbReference type="EC" id="2.6.1.22" evidence="5"/>
<comment type="cofactor">
    <cofactor evidence="2">
        <name>pyridoxal 5'-phosphate</name>
        <dbReference type="ChEBI" id="CHEBI:597326"/>
    </cofactor>
</comment>
<organism evidence="17 18">
    <name type="scientific">Tolypothrix tenuis PCC 7101</name>
    <dbReference type="NCBI Taxonomy" id="231146"/>
    <lineage>
        <taxon>Bacteria</taxon>
        <taxon>Bacillati</taxon>
        <taxon>Cyanobacteriota</taxon>
        <taxon>Cyanophyceae</taxon>
        <taxon>Nostocales</taxon>
        <taxon>Tolypothrichaceae</taxon>
        <taxon>Tolypothrix</taxon>
    </lineage>
</organism>
<dbReference type="PANTHER" id="PTHR11986:SF58">
    <property type="entry name" value="LEUCINE_METHIONINE RACEMASE"/>
    <property type="match status" value="1"/>
</dbReference>
<protein>
    <recommendedName>
        <fullName evidence="12">(S)-3-amino-2-methylpropionate transaminase</fullName>
        <ecNumber evidence="6">2.6.1.19</ecNumber>
        <ecNumber evidence="5">2.6.1.22</ecNumber>
    </recommendedName>
    <alternativeName>
        <fullName evidence="13">GABA aminotransferase</fullName>
    </alternativeName>
    <alternativeName>
        <fullName evidence="11">Gamma-amino-N-butyrate transaminase</fullName>
    </alternativeName>
    <alternativeName>
        <fullName evidence="15">Glutamate:succinic semialdehyde transaminase</fullName>
    </alternativeName>
    <alternativeName>
        <fullName evidence="10">L-AIBAT</fullName>
    </alternativeName>
</protein>
<comment type="catalytic activity">
    <reaction evidence="1">
        <text>(S)-3-amino-2-methylpropanoate + 2-oxoglutarate = 2-methyl-3-oxopropanoate + L-glutamate</text>
        <dbReference type="Rhea" id="RHEA:13993"/>
        <dbReference type="ChEBI" id="CHEBI:16810"/>
        <dbReference type="ChEBI" id="CHEBI:29985"/>
        <dbReference type="ChEBI" id="CHEBI:57700"/>
        <dbReference type="ChEBI" id="CHEBI:58655"/>
        <dbReference type="EC" id="2.6.1.22"/>
    </reaction>
</comment>
<dbReference type="GO" id="GO:0034386">
    <property type="term" value="F:4-aminobutyrate:2-oxoglutarate transaminase activity"/>
    <property type="evidence" value="ECO:0007669"/>
    <property type="project" value="UniProtKB-EC"/>
</dbReference>
<evidence type="ECO:0000256" key="14">
    <source>
        <dbReference type="ARBA" id="ARBA00048021"/>
    </source>
</evidence>
<dbReference type="RefSeq" id="WP_096577733.1">
    <property type="nucleotide sequence ID" value="NZ_CAWNJS010000001.1"/>
</dbReference>
<dbReference type="EC" id="2.6.1.19" evidence="6"/>
<keyword evidence="7 17" id="KW-0032">Aminotransferase</keyword>
<evidence type="ECO:0000256" key="5">
    <source>
        <dbReference type="ARBA" id="ARBA00012876"/>
    </source>
</evidence>
<dbReference type="InterPro" id="IPR005814">
    <property type="entry name" value="Aminotrans_3"/>
</dbReference>
<dbReference type="PANTHER" id="PTHR11986">
    <property type="entry name" value="AMINOTRANSFERASE CLASS III"/>
    <property type="match status" value="1"/>
</dbReference>
<dbReference type="PROSITE" id="PS00600">
    <property type="entry name" value="AA_TRANSFER_CLASS_3"/>
    <property type="match status" value="1"/>
</dbReference>
<dbReference type="CDD" id="cd00610">
    <property type="entry name" value="OAT_like"/>
    <property type="match status" value="1"/>
</dbReference>
<keyword evidence="18" id="KW-1185">Reference proteome</keyword>
<evidence type="ECO:0000256" key="15">
    <source>
        <dbReference type="ARBA" id="ARBA00050054"/>
    </source>
</evidence>
<dbReference type="Gene3D" id="3.90.1150.10">
    <property type="entry name" value="Aspartate Aminotransferase, domain 1"/>
    <property type="match status" value="1"/>
</dbReference>
<evidence type="ECO:0000256" key="6">
    <source>
        <dbReference type="ARBA" id="ARBA00012912"/>
    </source>
</evidence>
<keyword evidence="9 16" id="KW-0663">Pyridoxal phosphate</keyword>
<proteinExistence type="inferred from homology"/>
<evidence type="ECO:0000256" key="16">
    <source>
        <dbReference type="RuleBase" id="RU003560"/>
    </source>
</evidence>
<dbReference type="GO" id="GO:0030170">
    <property type="term" value="F:pyridoxal phosphate binding"/>
    <property type="evidence" value="ECO:0007669"/>
    <property type="project" value="InterPro"/>
</dbReference>